<evidence type="ECO:0008006" key="2">
    <source>
        <dbReference type="Google" id="ProtNLM"/>
    </source>
</evidence>
<proteinExistence type="predicted"/>
<dbReference type="InterPro" id="IPR023614">
    <property type="entry name" value="Porin_dom_sf"/>
</dbReference>
<dbReference type="SUPFAM" id="SSF56935">
    <property type="entry name" value="Porins"/>
    <property type="match status" value="1"/>
</dbReference>
<protein>
    <recommendedName>
        <fullName evidence="2">Alginate export domain-containing protein</fullName>
    </recommendedName>
</protein>
<dbReference type="Gene3D" id="2.40.160.10">
    <property type="entry name" value="Porin"/>
    <property type="match status" value="1"/>
</dbReference>
<name>A0A382BU43_9ZZZZ</name>
<accession>A0A382BU43</accession>
<sequence>MNLKSSVLLLMLLFAAVALSDRLAAQDQDATFDRIWQFAEWYSNDNNPVIQSMALSGRVQYEYGRVEDGGVSYDEWNVRRSRFGAEWELFHQFTLHLEAGFNPQERDPLYKRLTDFNLEWSRSPSLAVTVGKQGVPFTIDGSTSSKELLTIDRSNLANNMWFPQEYVPGIAVSGEQGRWVYQTGIYSAGERNREFGNFSASVFTLISIGYDLAESLGIDEALLRGNYIYQDPNLGNTFTRQLEHVTSLNLKLEAGRWGLRTDFSNGQGYLGRSDMWGATLMPYLSVTPKLQLVTRLTHIASENPNGVRLARYEKSLISGWGDRYKELYIGTNYFFYGHALKLQSGVKFAHMDDSALDGGAYSGASWTTGLRVSW</sequence>
<dbReference type="AlphaFoldDB" id="A0A382BU43"/>
<organism evidence="1">
    <name type="scientific">marine metagenome</name>
    <dbReference type="NCBI Taxonomy" id="408172"/>
    <lineage>
        <taxon>unclassified sequences</taxon>
        <taxon>metagenomes</taxon>
        <taxon>ecological metagenomes</taxon>
    </lineage>
</organism>
<gene>
    <name evidence="1" type="ORF">METZ01_LOCUS170179</name>
</gene>
<dbReference type="Pfam" id="PF07396">
    <property type="entry name" value="Porin_O_P"/>
    <property type="match status" value="1"/>
</dbReference>
<dbReference type="EMBL" id="UINC01031379">
    <property type="protein sequence ID" value="SVB17325.1"/>
    <property type="molecule type" value="Genomic_DNA"/>
</dbReference>
<dbReference type="InterPro" id="IPR010870">
    <property type="entry name" value="Porin_O/P"/>
</dbReference>
<reference evidence="1" key="1">
    <citation type="submission" date="2018-05" db="EMBL/GenBank/DDBJ databases">
        <authorList>
            <person name="Lanie J.A."/>
            <person name="Ng W.-L."/>
            <person name="Kazmierczak K.M."/>
            <person name="Andrzejewski T.M."/>
            <person name="Davidsen T.M."/>
            <person name="Wayne K.J."/>
            <person name="Tettelin H."/>
            <person name="Glass J.I."/>
            <person name="Rusch D."/>
            <person name="Podicherti R."/>
            <person name="Tsui H.-C.T."/>
            <person name="Winkler M.E."/>
        </authorList>
    </citation>
    <scope>NUCLEOTIDE SEQUENCE</scope>
</reference>
<evidence type="ECO:0000313" key="1">
    <source>
        <dbReference type="EMBL" id="SVB17325.1"/>
    </source>
</evidence>